<dbReference type="KEGG" id="asd:AS9A_1658"/>
<keyword evidence="2" id="KW-1185">Reference proteome</keyword>
<protein>
    <submittedName>
        <fullName evidence="1">Uncharacterized protein</fullName>
    </submittedName>
</protein>
<gene>
    <name evidence="1" type="ordered locus">AS9A_1658</name>
</gene>
<dbReference type="STRING" id="443218.AS9A_1658"/>
<sequence length="43" mass="4706">MTCDFVPMSPSMGTNFPEPAFDHPGGDAVLTFCIDPITRNCWS</sequence>
<evidence type="ECO:0000313" key="1">
    <source>
        <dbReference type="EMBL" id="AEF40107.1"/>
    </source>
</evidence>
<organism evidence="1 2">
    <name type="scientific">Hoyosella subflava (strain DSM 45089 / JCM 17490 / NBRC 109087 / DQS3-9A1)</name>
    <name type="common">Amycolicicoccus subflavus</name>
    <dbReference type="NCBI Taxonomy" id="443218"/>
    <lineage>
        <taxon>Bacteria</taxon>
        <taxon>Bacillati</taxon>
        <taxon>Actinomycetota</taxon>
        <taxon>Actinomycetes</taxon>
        <taxon>Mycobacteriales</taxon>
        <taxon>Hoyosellaceae</taxon>
        <taxon>Hoyosella</taxon>
    </lineage>
</organism>
<dbReference type="AlphaFoldDB" id="F6EJT2"/>
<dbReference type="HOGENOM" id="CLU_3228741_0_0_11"/>
<proteinExistence type="predicted"/>
<dbReference type="Proteomes" id="UP000009235">
    <property type="component" value="Chromosome"/>
</dbReference>
<accession>F6EJT2</accession>
<reference evidence="1 2" key="1">
    <citation type="journal article" date="2011" name="J. Bacteriol.">
        <title>Complete genome sequence of Amycolicicoccus subflavus DQS3-9A1T, an actinomycete isolated from crude oil-polluted soil.</title>
        <authorList>
            <person name="Cai M."/>
            <person name="Chen W.M."/>
            <person name="Nie Y."/>
            <person name="Chi C.Q."/>
            <person name="Wang Y.N."/>
            <person name="Tang Y.Q."/>
            <person name="Li G.Y."/>
            <person name="Wu X.L."/>
        </authorList>
    </citation>
    <scope>NUCLEOTIDE SEQUENCE [LARGE SCALE GENOMIC DNA]</scope>
    <source>
        <strain evidence="2">DSM 45089 / DQS3-9A1</strain>
    </source>
</reference>
<dbReference type="EMBL" id="CP002786">
    <property type="protein sequence ID" value="AEF40107.1"/>
    <property type="molecule type" value="Genomic_DNA"/>
</dbReference>
<evidence type="ECO:0000313" key="2">
    <source>
        <dbReference type="Proteomes" id="UP000009235"/>
    </source>
</evidence>
<name>F6EJT2_HOYSD</name>